<dbReference type="EMBL" id="JAVFKD010000012">
    <property type="protein sequence ID" value="KAK5993961.1"/>
    <property type="molecule type" value="Genomic_DNA"/>
</dbReference>
<feature type="chain" id="PRO_5046504455" evidence="1">
    <location>
        <begin position="31"/>
        <end position="70"/>
    </location>
</feature>
<keyword evidence="1" id="KW-0732">Signal</keyword>
<feature type="signal peptide" evidence="1">
    <location>
        <begin position="1"/>
        <end position="30"/>
    </location>
</feature>
<reference evidence="2 3" key="1">
    <citation type="submission" date="2024-01" db="EMBL/GenBank/DDBJ databases">
        <title>Complete genome of Cladobotryum mycophilum ATHUM6906.</title>
        <authorList>
            <person name="Christinaki A.C."/>
            <person name="Myridakis A.I."/>
            <person name="Kouvelis V.N."/>
        </authorList>
    </citation>
    <scope>NUCLEOTIDE SEQUENCE [LARGE SCALE GENOMIC DNA]</scope>
    <source>
        <strain evidence="2 3">ATHUM6906</strain>
    </source>
</reference>
<protein>
    <submittedName>
        <fullName evidence="2">Uncharacterized protein</fullName>
    </submittedName>
</protein>
<accession>A0ABR0SQB3</accession>
<gene>
    <name evidence="2" type="ORF">PT974_07399</name>
</gene>
<comment type="caution">
    <text evidence="2">The sequence shown here is derived from an EMBL/GenBank/DDBJ whole genome shotgun (WGS) entry which is preliminary data.</text>
</comment>
<keyword evidence="3" id="KW-1185">Reference proteome</keyword>
<proteinExistence type="predicted"/>
<evidence type="ECO:0000313" key="3">
    <source>
        <dbReference type="Proteomes" id="UP001338125"/>
    </source>
</evidence>
<evidence type="ECO:0000256" key="1">
    <source>
        <dbReference type="SAM" id="SignalP"/>
    </source>
</evidence>
<organism evidence="2 3">
    <name type="scientific">Cladobotryum mycophilum</name>
    <dbReference type="NCBI Taxonomy" id="491253"/>
    <lineage>
        <taxon>Eukaryota</taxon>
        <taxon>Fungi</taxon>
        <taxon>Dikarya</taxon>
        <taxon>Ascomycota</taxon>
        <taxon>Pezizomycotina</taxon>
        <taxon>Sordariomycetes</taxon>
        <taxon>Hypocreomycetidae</taxon>
        <taxon>Hypocreales</taxon>
        <taxon>Hypocreaceae</taxon>
        <taxon>Cladobotryum</taxon>
    </lineage>
</organism>
<dbReference type="Proteomes" id="UP001338125">
    <property type="component" value="Unassembled WGS sequence"/>
</dbReference>
<name>A0ABR0SQB3_9HYPO</name>
<evidence type="ECO:0000313" key="2">
    <source>
        <dbReference type="EMBL" id="KAK5993961.1"/>
    </source>
</evidence>
<sequence>MLASAMIAPSQLRLVAGIAILAISGASVSAQQFPRHSTQYDIMGLSGRCVEALNVTVQCHDALAANAPDL</sequence>